<evidence type="ECO:0000313" key="2">
    <source>
        <dbReference type="EMBL" id="CZQ98385.1"/>
    </source>
</evidence>
<evidence type="ECO:0000259" key="1">
    <source>
        <dbReference type="PROSITE" id="PS51094"/>
    </source>
</evidence>
<dbReference type="CDD" id="cd00211">
    <property type="entry name" value="PTS_IIA_fru"/>
    <property type="match status" value="1"/>
</dbReference>
<accession>A0A143YXP8</accession>
<protein>
    <submittedName>
        <fullName evidence="2">Phosphoenolpyruvate-dependent sugar phosphotransferase system eiia 2</fullName>
    </submittedName>
</protein>
<dbReference type="RefSeq" id="WP_087033815.1">
    <property type="nucleotide sequence ID" value="NZ_FJNE01000007.1"/>
</dbReference>
<dbReference type="GO" id="GO:0016740">
    <property type="term" value="F:transferase activity"/>
    <property type="evidence" value="ECO:0007669"/>
    <property type="project" value="UniProtKB-KW"/>
</dbReference>
<feature type="domain" description="PTS EIIA type-2" evidence="1">
    <location>
        <begin position="5"/>
        <end position="152"/>
    </location>
</feature>
<dbReference type="InterPro" id="IPR002178">
    <property type="entry name" value="PTS_EIIA_type-2_dom"/>
</dbReference>
<dbReference type="PANTHER" id="PTHR47738:SF3">
    <property type="entry name" value="PHOSPHOTRANSFERASE SYSTEM MANNITOL_FRUCTOSE-SPECIFIC IIA DOMAIN CONTAINING PROTEIN"/>
    <property type="match status" value="1"/>
</dbReference>
<dbReference type="STRING" id="140314.SAMN04488076_11061"/>
<sequence length="158" mass="18450">MEYSDLFDSKLIRLNKEFESQLELFEYVSDILEEEDYTEDTFFEAVTAREKVFPTGLQTDMVNLAIPHTDVIHVKKPFIFVVTLTKPVKFVQMGTFDEWVDIDTVFFLGIKEPQEQVGLLSNIMTQFRDKHFIDAFNSMVNISKMEELLKNEFGSVEV</sequence>
<dbReference type="OrthoDB" id="370976at2"/>
<evidence type="ECO:0000313" key="3">
    <source>
        <dbReference type="Proteomes" id="UP000242754"/>
    </source>
</evidence>
<dbReference type="InterPro" id="IPR016152">
    <property type="entry name" value="PTrfase/Anion_transptr"/>
</dbReference>
<name>A0A143YXP8_9LACT</name>
<dbReference type="Pfam" id="PF00359">
    <property type="entry name" value="PTS_EIIA_2"/>
    <property type="match status" value="1"/>
</dbReference>
<keyword evidence="3" id="KW-1185">Reference proteome</keyword>
<organism evidence="2 3">
    <name type="scientific">Trichococcus palustris</name>
    <dbReference type="NCBI Taxonomy" id="140314"/>
    <lineage>
        <taxon>Bacteria</taxon>
        <taxon>Bacillati</taxon>
        <taxon>Bacillota</taxon>
        <taxon>Bacilli</taxon>
        <taxon>Lactobacillales</taxon>
        <taxon>Carnobacteriaceae</taxon>
        <taxon>Trichococcus</taxon>
    </lineage>
</organism>
<dbReference type="Proteomes" id="UP000242754">
    <property type="component" value="Unassembled WGS sequence"/>
</dbReference>
<proteinExistence type="predicted"/>
<dbReference type="PROSITE" id="PS51094">
    <property type="entry name" value="PTS_EIIA_TYPE_2"/>
    <property type="match status" value="1"/>
</dbReference>
<keyword evidence="2" id="KW-0808">Transferase</keyword>
<reference evidence="2 3" key="1">
    <citation type="submission" date="2016-02" db="EMBL/GenBank/DDBJ databases">
        <authorList>
            <person name="Wen L."/>
            <person name="He K."/>
            <person name="Yang H."/>
        </authorList>
    </citation>
    <scope>NUCLEOTIDE SEQUENCE [LARGE SCALE GENOMIC DNA]</scope>
    <source>
        <strain evidence="2">Trichococcus palustris</strain>
    </source>
</reference>
<keyword evidence="2" id="KW-0670">Pyruvate</keyword>
<dbReference type="Gene3D" id="3.40.930.10">
    <property type="entry name" value="Mannitol-specific EII, Chain A"/>
    <property type="match status" value="1"/>
</dbReference>
<dbReference type="InterPro" id="IPR051541">
    <property type="entry name" value="PTS_SugarTrans_NitroReg"/>
</dbReference>
<dbReference type="PANTHER" id="PTHR47738">
    <property type="entry name" value="PTS SYSTEM FRUCTOSE-LIKE EIIA COMPONENT-RELATED"/>
    <property type="match status" value="1"/>
</dbReference>
<dbReference type="AlphaFoldDB" id="A0A143YXP8"/>
<dbReference type="EMBL" id="FJNE01000007">
    <property type="protein sequence ID" value="CZQ98385.1"/>
    <property type="molecule type" value="Genomic_DNA"/>
</dbReference>
<gene>
    <name evidence="2" type="ORF">Tpal_2259</name>
</gene>
<dbReference type="SUPFAM" id="SSF55804">
    <property type="entry name" value="Phoshotransferase/anion transport protein"/>
    <property type="match status" value="1"/>
</dbReference>